<accession>A0A1H2CWD0</accession>
<reference evidence="1 2" key="1">
    <citation type="submission" date="2016-10" db="EMBL/GenBank/DDBJ databases">
        <authorList>
            <person name="de Groot N.N."/>
        </authorList>
    </citation>
    <scope>NUCLEOTIDE SEQUENCE [LARGE SCALE GENOMIC DNA]</scope>
    <source>
        <strain evidence="1 2">DSM 43941</strain>
    </source>
</reference>
<dbReference type="Gene3D" id="1.10.287.1060">
    <property type="entry name" value="ESAT-6-like"/>
    <property type="match status" value="1"/>
</dbReference>
<dbReference type="Pfam" id="PF06013">
    <property type="entry name" value="WXG100"/>
    <property type="match status" value="1"/>
</dbReference>
<dbReference type="Proteomes" id="UP000198688">
    <property type="component" value="Chromosome I"/>
</dbReference>
<proteinExistence type="predicted"/>
<evidence type="ECO:0000313" key="2">
    <source>
        <dbReference type="Proteomes" id="UP000198688"/>
    </source>
</evidence>
<dbReference type="EMBL" id="LT629758">
    <property type="protein sequence ID" value="SDT74629.1"/>
    <property type="molecule type" value="Genomic_DNA"/>
</dbReference>
<dbReference type="InterPro" id="IPR036689">
    <property type="entry name" value="ESAT-6-like_sf"/>
</dbReference>
<sequence>MAEYTFDPRRADAVLQQIEVIDNQIRAMLATLDENSKRNLAGWESDTKAAYAHAKAAWDASAAAMPQALQNARVALTQIAENYQRMETNGSGLFQTR</sequence>
<dbReference type="RefSeq" id="WP_092551045.1">
    <property type="nucleotide sequence ID" value="NZ_BOMJ01000057.1"/>
</dbReference>
<dbReference type="AlphaFoldDB" id="A0A1H2CWD0"/>
<dbReference type="STRING" id="113562.SAMN04489716_7041"/>
<name>A0A1H2CWD0_9ACTN</name>
<dbReference type="InterPro" id="IPR010310">
    <property type="entry name" value="T7SS_ESAT-6-like"/>
</dbReference>
<dbReference type="SUPFAM" id="SSF140453">
    <property type="entry name" value="EsxAB dimer-like"/>
    <property type="match status" value="1"/>
</dbReference>
<organism evidence="1 2">
    <name type="scientific">Actinoplanes derwentensis</name>
    <dbReference type="NCBI Taxonomy" id="113562"/>
    <lineage>
        <taxon>Bacteria</taxon>
        <taxon>Bacillati</taxon>
        <taxon>Actinomycetota</taxon>
        <taxon>Actinomycetes</taxon>
        <taxon>Micromonosporales</taxon>
        <taxon>Micromonosporaceae</taxon>
        <taxon>Actinoplanes</taxon>
    </lineage>
</organism>
<gene>
    <name evidence="1" type="ORF">SAMN04489716_7041</name>
</gene>
<keyword evidence="2" id="KW-1185">Reference proteome</keyword>
<evidence type="ECO:0000313" key="1">
    <source>
        <dbReference type="EMBL" id="SDT74629.1"/>
    </source>
</evidence>
<protein>
    <submittedName>
        <fullName evidence="1">WXG100 family type VII secretion target</fullName>
    </submittedName>
</protein>